<feature type="transmembrane region" description="Helical" evidence="6">
    <location>
        <begin position="7"/>
        <end position="29"/>
    </location>
</feature>
<evidence type="ECO:0000256" key="6">
    <source>
        <dbReference type="SAM" id="Phobius"/>
    </source>
</evidence>
<dbReference type="GO" id="GO:0005886">
    <property type="term" value="C:plasma membrane"/>
    <property type="evidence" value="ECO:0007669"/>
    <property type="project" value="UniProtKB-SubCell"/>
</dbReference>
<name>E8M6V1_PHOS4</name>
<sequence length="414" mass="46526">MSLIKSITTVASSSILSQAIGAFSIWLISHRYGMAEVGNYALTYSVSLIGAQICTFATQLLLPKQDSQHLAQNVIFCLFQTTVTALPFAWVAVTLFEQSYSLYYFLTVAHSWVLISENLLMRDEKMSLLAVQRLSISALVATSIYFSAQPLQMYWVWTGGLCVLVCSWLCYSLPFKQIELHHFSWSANQRFFVENRQHIGRIGSAEVIAMVNLNLPVILINFWFSSLTAGYFAVVNRFCMSPVVIVGNAVRNSIFSKWSTDFRNDRFNYPEFLKVRKLLLCLGITATAGVFICYPLVMSLATEQGWVTQEWLDSVPTSQYMLPYLFTALAICPLTVVELVFGSPKYFLRIQFEQLLVVAIALGAMPYFELGYESSIIAFAALSAVRYAFIYLTVNKRASSLSSDIKELNGVKDA</sequence>
<keyword evidence="2" id="KW-1003">Cell membrane</keyword>
<dbReference type="Proteomes" id="UP000006228">
    <property type="component" value="Unassembled WGS sequence"/>
</dbReference>
<feature type="transmembrane region" description="Helical" evidence="6">
    <location>
        <begin position="74"/>
        <end position="96"/>
    </location>
</feature>
<dbReference type="OrthoDB" id="6581164at2"/>
<evidence type="ECO:0000313" key="8">
    <source>
        <dbReference type="Proteomes" id="UP000006228"/>
    </source>
</evidence>
<feature type="transmembrane region" description="Helical" evidence="6">
    <location>
        <begin position="205"/>
        <end position="224"/>
    </location>
</feature>
<evidence type="ECO:0000313" key="7">
    <source>
        <dbReference type="EMBL" id="EGA70255.1"/>
    </source>
</evidence>
<accession>E8M6V1</accession>
<evidence type="ECO:0000256" key="3">
    <source>
        <dbReference type="ARBA" id="ARBA00022692"/>
    </source>
</evidence>
<feature type="transmembrane region" description="Helical" evidence="6">
    <location>
        <begin position="128"/>
        <end position="148"/>
    </location>
</feature>
<dbReference type="RefSeq" id="WP_008076874.1">
    <property type="nucleotide sequence ID" value="NZ_AEVT01000060.1"/>
</dbReference>
<feature type="transmembrane region" description="Helical" evidence="6">
    <location>
        <begin position="374"/>
        <end position="394"/>
    </location>
</feature>
<dbReference type="PANTHER" id="PTHR30250">
    <property type="entry name" value="PST FAMILY PREDICTED COLANIC ACID TRANSPORTER"/>
    <property type="match status" value="1"/>
</dbReference>
<dbReference type="AlphaFoldDB" id="E8M6V1"/>
<dbReference type="EMBL" id="AEVT01000060">
    <property type="protein sequence ID" value="EGA70255.1"/>
    <property type="molecule type" value="Genomic_DNA"/>
</dbReference>
<evidence type="ECO:0008006" key="9">
    <source>
        <dbReference type="Google" id="ProtNLM"/>
    </source>
</evidence>
<feature type="transmembrane region" description="Helical" evidence="6">
    <location>
        <begin position="321"/>
        <end position="341"/>
    </location>
</feature>
<dbReference type="GeneID" id="95569320"/>
<dbReference type="InterPro" id="IPR050833">
    <property type="entry name" value="Poly_Biosynth_Transport"/>
</dbReference>
<evidence type="ECO:0000256" key="5">
    <source>
        <dbReference type="ARBA" id="ARBA00023136"/>
    </source>
</evidence>
<dbReference type="PANTHER" id="PTHR30250:SF11">
    <property type="entry name" value="O-ANTIGEN TRANSPORTER-RELATED"/>
    <property type="match status" value="1"/>
</dbReference>
<feature type="transmembrane region" description="Helical" evidence="6">
    <location>
        <begin position="278"/>
        <end position="301"/>
    </location>
</feature>
<evidence type="ECO:0000256" key="2">
    <source>
        <dbReference type="ARBA" id="ARBA00022475"/>
    </source>
</evidence>
<reference evidence="7 8" key="1">
    <citation type="journal article" date="2012" name="Int. J. Syst. Evol. Microbiol.">
        <title>Vibrio caribbeanicus sp. nov., isolated from the marine sponge Scleritoderma cyanea.</title>
        <authorList>
            <person name="Hoffmann M."/>
            <person name="Monday S.R."/>
            <person name="Allard M.W."/>
            <person name="Strain E.A."/>
            <person name="Whittaker P."/>
            <person name="Naum M."/>
            <person name="McCarthy P.J."/>
            <person name="Lopez J.V."/>
            <person name="Fischer M."/>
            <person name="Brown E.W."/>
        </authorList>
    </citation>
    <scope>NUCLEOTIDE SEQUENCE [LARGE SCALE GENOMIC DNA]</scope>
    <source>
        <strain evidence="8">DSMZ 21326</strain>
    </source>
</reference>
<feature type="transmembrane region" description="Helical" evidence="6">
    <location>
        <begin position="154"/>
        <end position="173"/>
    </location>
</feature>
<protein>
    <recommendedName>
        <fullName evidence="9">Capsular polysaccharide biosynthesis protein</fullName>
    </recommendedName>
</protein>
<gene>
    <name evidence="7" type="ORF">VISI1226_13526</name>
</gene>
<comment type="caution">
    <text evidence="7">The sequence shown here is derived from an EMBL/GenBank/DDBJ whole genome shotgun (WGS) entry which is preliminary data.</text>
</comment>
<proteinExistence type="predicted"/>
<evidence type="ECO:0000256" key="4">
    <source>
        <dbReference type="ARBA" id="ARBA00022989"/>
    </source>
</evidence>
<keyword evidence="4 6" id="KW-1133">Transmembrane helix</keyword>
<comment type="subcellular location">
    <subcellularLocation>
        <location evidence="1">Cell membrane</location>
        <topology evidence="1">Multi-pass membrane protein</topology>
    </subcellularLocation>
</comment>
<evidence type="ECO:0000256" key="1">
    <source>
        <dbReference type="ARBA" id="ARBA00004651"/>
    </source>
</evidence>
<feature type="transmembrane region" description="Helical" evidence="6">
    <location>
        <begin position="41"/>
        <end position="62"/>
    </location>
</feature>
<keyword evidence="5 6" id="KW-0472">Membrane</keyword>
<feature type="transmembrane region" description="Helical" evidence="6">
    <location>
        <begin position="348"/>
        <end position="368"/>
    </location>
</feature>
<dbReference type="eggNOG" id="COG2244">
    <property type="taxonomic scope" value="Bacteria"/>
</dbReference>
<keyword evidence="3 6" id="KW-0812">Transmembrane</keyword>
<organism evidence="7 8">
    <name type="scientific">Vibrio sinaloensis DSM 21326</name>
    <dbReference type="NCBI Taxonomy" id="945550"/>
    <lineage>
        <taxon>Bacteria</taxon>
        <taxon>Pseudomonadati</taxon>
        <taxon>Pseudomonadota</taxon>
        <taxon>Gammaproteobacteria</taxon>
        <taxon>Vibrionales</taxon>
        <taxon>Vibrionaceae</taxon>
        <taxon>Vibrio</taxon>
        <taxon>Vibrio oreintalis group</taxon>
    </lineage>
</organism>